<comment type="subcellular location">
    <subcellularLocation>
        <location evidence="1">Membrane</location>
        <topology evidence="1">Single-pass membrane protein</topology>
    </subcellularLocation>
</comment>
<evidence type="ECO:0000256" key="2">
    <source>
        <dbReference type="ARBA" id="ARBA00009037"/>
    </source>
</evidence>
<evidence type="ECO:0000256" key="1">
    <source>
        <dbReference type="ARBA" id="ARBA00004167"/>
    </source>
</evidence>
<dbReference type="InterPro" id="IPR008388">
    <property type="entry name" value="Ac45_acc_su"/>
</dbReference>
<dbReference type="Pfam" id="PF05827">
    <property type="entry name" value="VAS1_LD"/>
    <property type="match status" value="1"/>
</dbReference>
<keyword evidence="4 6" id="KW-1133">Transmembrane helix</keyword>
<keyword evidence="5 6" id="KW-0472">Membrane</keyword>
<feature type="transmembrane region" description="Helical" evidence="6">
    <location>
        <begin position="357"/>
        <end position="376"/>
    </location>
</feature>
<feature type="chain" id="PRO_5043449367" description="V-type proton ATPase subunit S1" evidence="7">
    <location>
        <begin position="21"/>
        <end position="401"/>
    </location>
</feature>
<dbReference type="GO" id="GO:0001671">
    <property type="term" value="F:ATPase activator activity"/>
    <property type="evidence" value="ECO:0007669"/>
    <property type="project" value="TreeGrafter"/>
</dbReference>
<feature type="signal peptide" evidence="7">
    <location>
        <begin position="1"/>
        <end position="20"/>
    </location>
</feature>
<comment type="caution">
    <text evidence="10">The sequence shown here is derived from an EMBL/GenBank/DDBJ whole genome shotgun (WGS) entry which is preliminary data.</text>
</comment>
<keyword evidence="7" id="KW-0732">Signal</keyword>
<dbReference type="InterPro" id="IPR046756">
    <property type="entry name" value="VAS1/VOA1_TM"/>
</dbReference>
<dbReference type="GO" id="GO:0030641">
    <property type="term" value="P:regulation of cellular pH"/>
    <property type="evidence" value="ECO:0007669"/>
    <property type="project" value="TreeGrafter"/>
</dbReference>
<evidence type="ECO:0008006" key="12">
    <source>
        <dbReference type="Google" id="ProtNLM"/>
    </source>
</evidence>
<evidence type="ECO:0000313" key="10">
    <source>
        <dbReference type="EMBL" id="CAK1553819.1"/>
    </source>
</evidence>
<dbReference type="Gene3D" id="2.40.160.110">
    <property type="match status" value="1"/>
</dbReference>
<feature type="domain" description="V-type proton ATPase subunit S1/VOA1 transmembrane" evidence="9">
    <location>
        <begin position="351"/>
        <end position="389"/>
    </location>
</feature>
<organism evidence="10 11">
    <name type="scientific">Leptosia nina</name>
    <dbReference type="NCBI Taxonomy" id="320188"/>
    <lineage>
        <taxon>Eukaryota</taxon>
        <taxon>Metazoa</taxon>
        <taxon>Ecdysozoa</taxon>
        <taxon>Arthropoda</taxon>
        <taxon>Hexapoda</taxon>
        <taxon>Insecta</taxon>
        <taxon>Pterygota</taxon>
        <taxon>Neoptera</taxon>
        <taxon>Endopterygota</taxon>
        <taxon>Lepidoptera</taxon>
        <taxon>Glossata</taxon>
        <taxon>Ditrysia</taxon>
        <taxon>Papilionoidea</taxon>
        <taxon>Pieridae</taxon>
        <taxon>Pierinae</taxon>
        <taxon>Leptosia</taxon>
    </lineage>
</organism>
<evidence type="ECO:0000256" key="4">
    <source>
        <dbReference type="ARBA" id="ARBA00022989"/>
    </source>
</evidence>
<accession>A0AAV1JZH6</accession>
<dbReference type="Pfam" id="PF20520">
    <property type="entry name" value="Ac45-VOA1_TM"/>
    <property type="match status" value="1"/>
</dbReference>
<evidence type="ECO:0000256" key="6">
    <source>
        <dbReference type="SAM" id="Phobius"/>
    </source>
</evidence>
<comment type="similarity">
    <text evidence="2">Belongs to the vacuolar ATPase subunit S1 family.</text>
</comment>
<reference evidence="10 11" key="1">
    <citation type="submission" date="2023-11" db="EMBL/GenBank/DDBJ databases">
        <authorList>
            <person name="Okamura Y."/>
        </authorList>
    </citation>
    <scope>NUCLEOTIDE SEQUENCE [LARGE SCALE GENOMIC DNA]</scope>
</reference>
<evidence type="ECO:0000259" key="8">
    <source>
        <dbReference type="Pfam" id="PF05827"/>
    </source>
</evidence>
<dbReference type="EMBL" id="CAVLEF010000240">
    <property type="protein sequence ID" value="CAK1553819.1"/>
    <property type="molecule type" value="Genomic_DNA"/>
</dbReference>
<evidence type="ECO:0000256" key="3">
    <source>
        <dbReference type="ARBA" id="ARBA00022692"/>
    </source>
</evidence>
<protein>
    <recommendedName>
        <fullName evidence="12">V-type proton ATPase subunit S1</fullName>
    </recommendedName>
</protein>
<feature type="domain" description="V-type proton ATPase subunit S1 luminal" evidence="8">
    <location>
        <begin position="247"/>
        <end position="331"/>
    </location>
</feature>
<evidence type="ECO:0000256" key="7">
    <source>
        <dbReference type="SAM" id="SignalP"/>
    </source>
</evidence>
<sequence>MAFSRLLLSFLVLCVASSFALVSVPVLLWGDLAGPSVKSNPLGEVTQAEFEDILKNELKDDQFTVVFVDESLSVEDFSRKNSAGETSFPYLQSNIRSALYLPAVENVLDVLHKYSDANNADHVTLTENGLSAEIKKDNVKFLFISLKDAREGESRAEMLRRHNDFMETMINKLGEQYDKVAAVYTGEFPSWTVPESHSRVRRAAAEIYSTALNGLRFYAKNIIVSNRAGQYNLTGLAGGATNFNESVMQATLNFSNVSLVLNFESKMGYWFLDSVTYNPPSPAVSEDLAGVSEVYALLGFSYRCGQNATFTKANDTEQTVLTFQDLKVQPFFRETNSSDTPPFGDSFNCVGFFSVPIWSGLLVTFVMLAITFYGIMMMMDIRTMDRFDDPKGKTITINAVE</sequence>
<dbReference type="PANTHER" id="PTHR12471:SF7">
    <property type="entry name" value="V-TYPE PROTON ATPASE SUBUNIT S1"/>
    <property type="match status" value="1"/>
</dbReference>
<gene>
    <name evidence="10" type="ORF">LNINA_LOCUS12787</name>
</gene>
<evidence type="ECO:0000259" key="9">
    <source>
        <dbReference type="Pfam" id="PF20520"/>
    </source>
</evidence>
<dbReference type="AlphaFoldDB" id="A0AAV1JZH6"/>
<evidence type="ECO:0000313" key="11">
    <source>
        <dbReference type="Proteomes" id="UP001497472"/>
    </source>
</evidence>
<name>A0AAV1JZH6_9NEOP</name>
<dbReference type="GO" id="GO:0033176">
    <property type="term" value="C:proton-transporting V-type ATPase complex"/>
    <property type="evidence" value="ECO:0007669"/>
    <property type="project" value="TreeGrafter"/>
</dbReference>
<keyword evidence="11" id="KW-1185">Reference proteome</keyword>
<dbReference type="PANTHER" id="PTHR12471">
    <property type="entry name" value="VACUOLAR ATP SYNTHASE SUBUNIT S1"/>
    <property type="match status" value="1"/>
</dbReference>
<dbReference type="Proteomes" id="UP001497472">
    <property type="component" value="Unassembled WGS sequence"/>
</dbReference>
<proteinExistence type="inferred from homology"/>
<evidence type="ECO:0000256" key="5">
    <source>
        <dbReference type="ARBA" id="ARBA00023136"/>
    </source>
</evidence>
<dbReference type="InterPro" id="IPR046755">
    <property type="entry name" value="VAS1_LD"/>
</dbReference>
<keyword evidence="3 6" id="KW-0812">Transmembrane</keyword>